<dbReference type="AlphaFoldDB" id="A0AAV8Y6S7"/>
<evidence type="ECO:0000313" key="2">
    <source>
        <dbReference type="Proteomes" id="UP001162162"/>
    </source>
</evidence>
<keyword evidence="2" id="KW-1185">Reference proteome</keyword>
<dbReference type="Proteomes" id="UP001162162">
    <property type="component" value="Unassembled WGS sequence"/>
</dbReference>
<evidence type="ECO:0000313" key="1">
    <source>
        <dbReference type="EMBL" id="KAJ8946716.1"/>
    </source>
</evidence>
<dbReference type="EMBL" id="JAPWTK010000179">
    <property type="protein sequence ID" value="KAJ8946716.1"/>
    <property type="molecule type" value="Genomic_DNA"/>
</dbReference>
<proteinExistence type="predicted"/>
<sequence length="108" mass="13091">MYGVQYLEKYFFINRFVKSNTKCNKIFCTTIQNICLYFCCMKRNIDLPGSGRFNYSNIEGNKNKYLTFPLSFTLNNIAKIFFCIRKLYHKFRRNRTFFYGKKNNFSKT</sequence>
<reference evidence="1" key="1">
    <citation type="journal article" date="2023" name="Insect Mol. Biol.">
        <title>Genome sequencing provides insights into the evolution of gene families encoding plant cell wall-degrading enzymes in longhorned beetles.</title>
        <authorList>
            <person name="Shin N.R."/>
            <person name="Okamura Y."/>
            <person name="Kirsch R."/>
            <person name="Pauchet Y."/>
        </authorList>
    </citation>
    <scope>NUCLEOTIDE SEQUENCE</scope>
    <source>
        <strain evidence="1">AMC_N1</strain>
    </source>
</reference>
<comment type="caution">
    <text evidence="1">The sequence shown here is derived from an EMBL/GenBank/DDBJ whole genome shotgun (WGS) entry which is preliminary data.</text>
</comment>
<name>A0AAV8Y6S7_9CUCU</name>
<gene>
    <name evidence="1" type="ORF">NQ318_006974</name>
</gene>
<accession>A0AAV8Y6S7</accession>
<organism evidence="1 2">
    <name type="scientific">Aromia moschata</name>
    <dbReference type="NCBI Taxonomy" id="1265417"/>
    <lineage>
        <taxon>Eukaryota</taxon>
        <taxon>Metazoa</taxon>
        <taxon>Ecdysozoa</taxon>
        <taxon>Arthropoda</taxon>
        <taxon>Hexapoda</taxon>
        <taxon>Insecta</taxon>
        <taxon>Pterygota</taxon>
        <taxon>Neoptera</taxon>
        <taxon>Endopterygota</taxon>
        <taxon>Coleoptera</taxon>
        <taxon>Polyphaga</taxon>
        <taxon>Cucujiformia</taxon>
        <taxon>Chrysomeloidea</taxon>
        <taxon>Cerambycidae</taxon>
        <taxon>Cerambycinae</taxon>
        <taxon>Callichromatini</taxon>
        <taxon>Aromia</taxon>
    </lineage>
</organism>
<protein>
    <submittedName>
        <fullName evidence="1">Uncharacterized protein</fullName>
    </submittedName>
</protein>